<reference evidence="7 8" key="1">
    <citation type="submission" date="2018-06" db="EMBL/GenBank/DDBJ databases">
        <title>Actinomadura craniellae sp. nov. isolated from marine sponge Craniella sp.</title>
        <authorList>
            <person name="Li L."/>
            <person name="Xu Q.H."/>
            <person name="Lin H.W."/>
            <person name="Lu Y.H."/>
        </authorList>
    </citation>
    <scope>NUCLEOTIDE SEQUENCE [LARGE SCALE GENOMIC DNA]</scope>
    <source>
        <strain evidence="7 8">LHW63021</strain>
    </source>
</reference>
<evidence type="ECO:0000256" key="2">
    <source>
        <dbReference type="ARBA" id="ARBA00023054"/>
    </source>
</evidence>
<feature type="compositionally biased region" description="Gly residues" evidence="3">
    <location>
        <begin position="160"/>
        <end position="179"/>
    </location>
</feature>
<dbReference type="SUPFAM" id="SSF111369">
    <property type="entry name" value="HlyD-like secretion proteins"/>
    <property type="match status" value="1"/>
</dbReference>
<dbReference type="Pfam" id="PF25990">
    <property type="entry name" value="Beta-barrel_YknX"/>
    <property type="match status" value="1"/>
</dbReference>
<dbReference type="GO" id="GO:0030313">
    <property type="term" value="C:cell envelope"/>
    <property type="evidence" value="ECO:0007669"/>
    <property type="project" value="UniProtKB-SubCell"/>
</dbReference>
<evidence type="ECO:0000313" key="7">
    <source>
        <dbReference type="EMBL" id="RAY14954.1"/>
    </source>
</evidence>
<dbReference type="AlphaFoldDB" id="A0A365H753"/>
<evidence type="ECO:0000256" key="3">
    <source>
        <dbReference type="SAM" id="MobiDB-lite"/>
    </source>
</evidence>
<dbReference type="EMBL" id="QLYX01000005">
    <property type="protein sequence ID" value="RAY14954.1"/>
    <property type="molecule type" value="Genomic_DNA"/>
</dbReference>
<comment type="caution">
    <text evidence="7">The sequence shown here is derived from an EMBL/GenBank/DDBJ whole genome shotgun (WGS) entry which is preliminary data.</text>
</comment>
<feature type="domain" description="CzcB-like barrel-sandwich hybrid" evidence="5">
    <location>
        <begin position="70"/>
        <end position="161"/>
    </location>
</feature>
<gene>
    <name evidence="7" type="ORF">DPM19_13885</name>
</gene>
<dbReference type="PANTHER" id="PTHR32347">
    <property type="entry name" value="EFFLUX SYSTEM COMPONENT YKNX-RELATED"/>
    <property type="match status" value="1"/>
</dbReference>
<dbReference type="Gene3D" id="2.40.50.100">
    <property type="match status" value="1"/>
</dbReference>
<dbReference type="Proteomes" id="UP000251891">
    <property type="component" value="Unassembled WGS sequence"/>
</dbReference>
<keyword evidence="4" id="KW-0812">Transmembrane</keyword>
<keyword evidence="4" id="KW-1133">Transmembrane helix</keyword>
<dbReference type="PANTHER" id="PTHR32347:SF23">
    <property type="entry name" value="BLL5650 PROTEIN"/>
    <property type="match status" value="1"/>
</dbReference>
<keyword evidence="8" id="KW-1185">Reference proteome</keyword>
<sequence>MPGGRRTVNGALAVVLVAAGTLGYLSLRGDGGSATAPRTVTVARGTLLASVSATGSVGSARTGDLDFGATGTIETINVQVGDTVRKGQVLATLDDAQLRDEVTAAKAALDAAGEGDTSTAAGYAAYLSAKSRHAQASRQLAGTTLTAPFAGTVTAVNGTVGGPATGSNTGSGGQTGDQAGGQSTSGNDSAGTGLVSIADTTRLEVNAMFTEADVAKLKRGQPATVGFDALPGTSASGKVAAIAQTPTTSNNVVQYEVRMSLDERPGGVRLGQTTKVSVVTGKAENVLYLPATAVRTAGGRGTVIVAAGDRRVTTMVETGLSGDRGIEIRSGLTEGARVLLPDAQTPAQEGGRARPGGPGGGFGGGGGLGGGVRGGGR</sequence>
<dbReference type="InterPro" id="IPR058636">
    <property type="entry name" value="Beta-barrel_YknX"/>
</dbReference>
<name>A0A365H753_9ACTN</name>
<feature type="compositionally biased region" description="Gly residues" evidence="3">
    <location>
        <begin position="353"/>
        <end position="377"/>
    </location>
</feature>
<evidence type="ECO:0000256" key="1">
    <source>
        <dbReference type="ARBA" id="ARBA00004196"/>
    </source>
</evidence>
<evidence type="ECO:0000259" key="6">
    <source>
        <dbReference type="Pfam" id="PF25990"/>
    </source>
</evidence>
<keyword evidence="2" id="KW-0175">Coiled coil</keyword>
<evidence type="ECO:0000259" key="5">
    <source>
        <dbReference type="Pfam" id="PF25973"/>
    </source>
</evidence>
<dbReference type="Pfam" id="PF25973">
    <property type="entry name" value="BSH_CzcB"/>
    <property type="match status" value="1"/>
</dbReference>
<dbReference type="Gene3D" id="2.40.420.20">
    <property type="match status" value="1"/>
</dbReference>
<comment type="subcellular location">
    <subcellularLocation>
        <location evidence="1">Cell envelope</location>
    </subcellularLocation>
</comment>
<dbReference type="Gene3D" id="2.40.30.170">
    <property type="match status" value="1"/>
</dbReference>
<keyword evidence="4" id="KW-0472">Membrane</keyword>
<proteinExistence type="predicted"/>
<evidence type="ECO:0000256" key="4">
    <source>
        <dbReference type="SAM" id="Phobius"/>
    </source>
</evidence>
<dbReference type="OrthoDB" id="4932908at2"/>
<dbReference type="InterPro" id="IPR058647">
    <property type="entry name" value="BSH_CzcB-like"/>
</dbReference>
<feature type="transmembrane region" description="Helical" evidence="4">
    <location>
        <begin position="7"/>
        <end position="27"/>
    </location>
</feature>
<feature type="domain" description="YknX-like beta-barrel" evidence="6">
    <location>
        <begin position="203"/>
        <end position="277"/>
    </location>
</feature>
<feature type="region of interest" description="Disordered" evidence="3">
    <location>
        <begin position="160"/>
        <end position="193"/>
    </location>
</feature>
<protein>
    <submittedName>
        <fullName evidence="7">Uncharacterized protein</fullName>
    </submittedName>
</protein>
<organism evidence="7 8">
    <name type="scientific">Actinomadura craniellae</name>
    <dbReference type="NCBI Taxonomy" id="2231787"/>
    <lineage>
        <taxon>Bacteria</taxon>
        <taxon>Bacillati</taxon>
        <taxon>Actinomycetota</taxon>
        <taxon>Actinomycetes</taxon>
        <taxon>Streptosporangiales</taxon>
        <taxon>Thermomonosporaceae</taxon>
        <taxon>Actinomadura</taxon>
    </lineage>
</organism>
<evidence type="ECO:0000313" key="8">
    <source>
        <dbReference type="Proteomes" id="UP000251891"/>
    </source>
</evidence>
<dbReference type="InterPro" id="IPR050465">
    <property type="entry name" value="UPF0194_transport"/>
</dbReference>
<accession>A0A365H753</accession>
<feature type="region of interest" description="Disordered" evidence="3">
    <location>
        <begin position="344"/>
        <end position="377"/>
    </location>
</feature>